<dbReference type="GeneID" id="17318478"/>
<sequence>MLDDASRIAQTTDQLIEQTLAGLRHRREIEGCLQRTLPFAEEDGSVGTGGRFQRQQMGRREGTPQTLGLVFLRRDNSGTWSRK</sequence>
<dbReference type="Gramene" id="CDF40464">
    <property type="protein sequence ID" value="CDF40464"/>
    <property type="gene ID" value="CHC_T00007211001"/>
</dbReference>
<reference evidence="3" key="1">
    <citation type="journal article" date="2013" name="Proc. Natl. Acad. Sci. U.S.A.">
        <title>Genome structure and metabolic features in the red seaweed Chondrus crispus shed light on evolution of the Archaeplastida.</title>
        <authorList>
            <person name="Collen J."/>
            <person name="Porcel B."/>
            <person name="Carre W."/>
            <person name="Ball S.G."/>
            <person name="Chaparro C."/>
            <person name="Tonon T."/>
            <person name="Barbeyron T."/>
            <person name="Michel G."/>
            <person name="Noel B."/>
            <person name="Valentin K."/>
            <person name="Elias M."/>
            <person name="Artiguenave F."/>
            <person name="Arun A."/>
            <person name="Aury J.M."/>
            <person name="Barbosa-Neto J.F."/>
            <person name="Bothwell J.H."/>
            <person name="Bouget F.Y."/>
            <person name="Brillet L."/>
            <person name="Cabello-Hurtado F."/>
            <person name="Capella-Gutierrez S."/>
            <person name="Charrier B."/>
            <person name="Cladiere L."/>
            <person name="Cock J.M."/>
            <person name="Coelho S.M."/>
            <person name="Colleoni C."/>
            <person name="Czjzek M."/>
            <person name="Da Silva C."/>
            <person name="Delage L."/>
            <person name="Denoeud F."/>
            <person name="Deschamps P."/>
            <person name="Dittami S.M."/>
            <person name="Gabaldon T."/>
            <person name="Gachon C.M."/>
            <person name="Groisillier A."/>
            <person name="Herve C."/>
            <person name="Jabbari K."/>
            <person name="Katinka M."/>
            <person name="Kloareg B."/>
            <person name="Kowalczyk N."/>
            <person name="Labadie K."/>
            <person name="Leblanc C."/>
            <person name="Lopez P.J."/>
            <person name="McLachlan D.H."/>
            <person name="Meslet-Cladiere L."/>
            <person name="Moustafa A."/>
            <person name="Nehr Z."/>
            <person name="Nyvall Collen P."/>
            <person name="Panaud O."/>
            <person name="Partensky F."/>
            <person name="Poulain J."/>
            <person name="Rensing S.A."/>
            <person name="Rousvoal S."/>
            <person name="Samson G."/>
            <person name="Symeonidi A."/>
            <person name="Weissenbach J."/>
            <person name="Zambounis A."/>
            <person name="Wincker P."/>
            <person name="Boyen C."/>
        </authorList>
    </citation>
    <scope>NUCLEOTIDE SEQUENCE [LARGE SCALE GENOMIC DNA]</scope>
    <source>
        <strain evidence="3">cv. Stackhouse</strain>
    </source>
</reference>
<evidence type="ECO:0000313" key="3">
    <source>
        <dbReference type="Proteomes" id="UP000012073"/>
    </source>
</evidence>
<name>R7QQR7_CHOCR</name>
<dbReference type="EMBL" id="HG002185">
    <property type="protein sequence ID" value="CDF40464.1"/>
    <property type="molecule type" value="Genomic_DNA"/>
</dbReference>
<accession>R7QQR7</accession>
<organism evidence="2 3">
    <name type="scientific">Chondrus crispus</name>
    <name type="common">Carrageen Irish moss</name>
    <name type="synonym">Polymorpha crispa</name>
    <dbReference type="NCBI Taxonomy" id="2769"/>
    <lineage>
        <taxon>Eukaryota</taxon>
        <taxon>Rhodophyta</taxon>
        <taxon>Florideophyceae</taxon>
        <taxon>Rhodymeniophycidae</taxon>
        <taxon>Gigartinales</taxon>
        <taxon>Gigartinaceae</taxon>
        <taxon>Chondrus</taxon>
    </lineage>
</organism>
<evidence type="ECO:0000313" key="2">
    <source>
        <dbReference type="EMBL" id="CDF40464.1"/>
    </source>
</evidence>
<keyword evidence="3" id="KW-1185">Reference proteome</keyword>
<protein>
    <submittedName>
        <fullName evidence="2">Uncharacterized protein</fullName>
    </submittedName>
</protein>
<proteinExistence type="predicted"/>
<evidence type="ECO:0000256" key="1">
    <source>
        <dbReference type="SAM" id="MobiDB-lite"/>
    </source>
</evidence>
<gene>
    <name evidence="2" type="ORF">CHC_T00007211001</name>
</gene>
<dbReference type="AlphaFoldDB" id="R7QQR7"/>
<dbReference type="RefSeq" id="XP_005710758.1">
    <property type="nucleotide sequence ID" value="XM_005710701.1"/>
</dbReference>
<feature type="region of interest" description="Disordered" evidence="1">
    <location>
        <begin position="43"/>
        <end position="66"/>
    </location>
</feature>
<dbReference type="Proteomes" id="UP000012073">
    <property type="component" value="Unassembled WGS sequence"/>
</dbReference>
<dbReference type="KEGG" id="ccp:CHC_T00007211001"/>